<dbReference type="RefSeq" id="WP_281245405.1">
    <property type="nucleotide sequence ID" value="NZ_FOSW01000003.1"/>
</dbReference>
<keyword evidence="2" id="KW-1185">Reference proteome</keyword>
<proteinExistence type="predicted"/>
<reference evidence="1 2" key="1">
    <citation type="submission" date="2016-10" db="EMBL/GenBank/DDBJ databases">
        <authorList>
            <person name="de Groot N.N."/>
        </authorList>
    </citation>
    <scope>NUCLEOTIDE SEQUENCE [LARGE SCALE GENOMIC DNA]</scope>
    <source>
        <strain evidence="1 2">DSM 45317</strain>
    </source>
</reference>
<name>A0A1I4C0C0_9ACTN</name>
<organism evidence="1 2">
    <name type="scientific">Geodermatophilus ruber</name>
    <dbReference type="NCBI Taxonomy" id="504800"/>
    <lineage>
        <taxon>Bacteria</taxon>
        <taxon>Bacillati</taxon>
        <taxon>Actinomycetota</taxon>
        <taxon>Actinomycetes</taxon>
        <taxon>Geodermatophilales</taxon>
        <taxon>Geodermatophilaceae</taxon>
        <taxon>Geodermatophilus</taxon>
    </lineage>
</organism>
<sequence length="43" mass="5017">MTLTVVIRTSHHLVALDAMTRTRLPGRGVFTLRRTTTVRRIRR</sequence>
<evidence type="ECO:0000313" key="2">
    <source>
        <dbReference type="Proteomes" id="UP000199152"/>
    </source>
</evidence>
<dbReference type="InParanoid" id="A0A1I4C0C0"/>
<accession>A0A1I4C0C0</accession>
<protein>
    <submittedName>
        <fullName evidence="1">Uncharacterized protein</fullName>
    </submittedName>
</protein>
<evidence type="ECO:0000313" key="1">
    <source>
        <dbReference type="EMBL" id="SFK74502.1"/>
    </source>
</evidence>
<dbReference type="EMBL" id="FOSW01000003">
    <property type="protein sequence ID" value="SFK74502.1"/>
    <property type="molecule type" value="Genomic_DNA"/>
</dbReference>
<gene>
    <name evidence="1" type="ORF">SAMN04488085_103284</name>
</gene>
<dbReference type="AlphaFoldDB" id="A0A1I4C0C0"/>
<dbReference type="Proteomes" id="UP000199152">
    <property type="component" value="Unassembled WGS sequence"/>
</dbReference>